<organism evidence="1 2">
    <name type="scientific">Irpex rosettiformis</name>
    <dbReference type="NCBI Taxonomy" id="378272"/>
    <lineage>
        <taxon>Eukaryota</taxon>
        <taxon>Fungi</taxon>
        <taxon>Dikarya</taxon>
        <taxon>Basidiomycota</taxon>
        <taxon>Agaricomycotina</taxon>
        <taxon>Agaricomycetes</taxon>
        <taxon>Polyporales</taxon>
        <taxon>Irpicaceae</taxon>
        <taxon>Irpex</taxon>
    </lineage>
</organism>
<proteinExistence type="predicted"/>
<name>A0ACB8UCA2_9APHY</name>
<accession>A0ACB8UCA2</accession>
<evidence type="ECO:0000313" key="1">
    <source>
        <dbReference type="EMBL" id="KAI0091689.1"/>
    </source>
</evidence>
<dbReference type="Proteomes" id="UP001055072">
    <property type="component" value="Unassembled WGS sequence"/>
</dbReference>
<keyword evidence="2" id="KW-1185">Reference proteome</keyword>
<dbReference type="EMBL" id="MU274905">
    <property type="protein sequence ID" value="KAI0091689.1"/>
    <property type="molecule type" value="Genomic_DNA"/>
</dbReference>
<gene>
    <name evidence="1" type="ORF">BDY19DRAFT_885434</name>
</gene>
<reference evidence="1" key="1">
    <citation type="journal article" date="2021" name="Environ. Microbiol.">
        <title>Gene family expansions and transcriptome signatures uncover fungal adaptations to wood decay.</title>
        <authorList>
            <person name="Hage H."/>
            <person name="Miyauchi S."/>
            <person name="Viragh M."/>
            <person name="Drula E."/>
            <person name="Min B."/>
            <person name="Chaduli D."/>
            <person name="Navarro D."/>
            <person name="Favel A."/>
            <person name="Norest M."/>
            <person name="Lesage-Meessen L."/>
            <person name="Balint B."/>
            <person name="Merenyi Z."/>
            <person name="de Eugenio L."/>
            <person name="Morin E."/>
            <person name="Martinez A.T."/>
            <person name="Baldrian P."/>
            <person name="Stursova M."/>
            <person name="Martinez M.J."/>
            <person name="Novotny C."/>
            <person name="Magnuson J.K."/>
            <person name="Spatafora J.W."/>
            <person name="Maurice S."/>
            <person name="Pangilinan J."/>
            <person name="Andreopoulos W."/>
            <person name="LaButti K."/>
            <person name="Hundley H."/>
            <person name="Na H."/>
            <person name="Kuo A."/>
            <person name="Barry K."/>
            <person name="Lipzen A."/>
            <person name="Henrissat B."/>
            <person name="Riley R."/>
            <person name="Ahrendt S."/>
            <person name="Nagy L.G."/>
            <person name="Grigoriev I.V."/>
            <person name="Martin F."/>
            <person name="Rosso M.N."/>
        </authorList>
    </citation>
    <scope>NUCLEOTIDE SEQUENCE</scope>
    <source>
        <strain evidence="1">CBS 384.51</strain>
    </source>
</reference>
<sequence length="256" mass="28548">MPHTRPVTSRPRGVCRFYNSSTGCLAGRTCKFLHGDDKLTPFDKAKTCKFFVAGFCKRGADCWFVHEQPQSSSPPQEQNLTDDQPDDELCCICLEKPLTFGLLSGCSHMFCVGCIREWRDPSGKSEEVVSSGVTKKCPLCRASSQFVTPSSHFYPQDHSQKAVIIEQYKASMSRVPCKYFEISNKRYCPFGKDCFYQHLKSDGTPHVSRHGVTKSIQVSTPLVQPLSPSEFDAEQPISRTASAVTIGGIIVFRQSQ</sequence>
<evidence type="ECO:0000313" key="2">
    <source>
        <dbReference type="Proteomes" id="UP001055072"/>
    </source>
</evidence>
<comment type="caution">
    <text evidence="1">The sequence shown here is derived from an EMBL/GenBank/DDBJ whole genome shotgun (WGS) entry which is preliminary data.</text>
</comment>
<protein>
    <submittedName>
        <fullName evidence="1">Uncharacterized protein</fullName>
    </submittedName>
</protein>